<dbReference type="AlphaFoldDB" id="A0A428YCU6"/>
<feature type="compositionally biased region" description="Low complexity" evidence="1">
    <location>
        <begin position="27"/>
        <end position="39"/>
    </location>
</feature>
<gene>
    <name evidence="2" type="ORF">DMH04_49410</name>
</gene>
<reference evidence="2 3" key="1">
    <citation type="submission" date="2018-05" db="EMBL/GenBank/DDBJ databases">
        <title>Evolution of GPA BGCs.</title>
        <authorList>
            <person name="Waglechner N."/>
            <person name="Wright G.D."/>
        </authorList>
    </citation>
    <scope>NUCLEOTIDE SEQUENCE [LARGE SCALE GENOMIC DNA]</scope>
    <source>
        <strain evidence="2 3">A82846</strain>
    </source>
</reference>
<comment type="caution">
    <text evidence="2">The sequence shown here is derived from an EMBL/GenBank/DDBJ whole genome shotgun (WGS) entry which is preliminary data.</text>
</comment>
<evidence type="ECO:0000313" key="2">
    <source>
        <dbReference type="EMBL" id="RSM65300.1"/>
    </source>
</evidence>
<evidence type="ECO:0000256" key="1">
    <source>
        <dbReference type="SAM" id="MobiDB-lite"/>
    </source>
</evidence>
<dbReference type="Proteomes" id="UP000287547">
    <property type="component" value="Unassembled WGS sequence"/>
</dbReference>
<accession>A0A428YCU6</accession>
<evidence type="ECO:0000313" key="3">
    <source>
        <dbReference type="Proteomes" id="UP000287547"/>
    </source>
</evidence>
<organism evidence="2 3">
    <name type="scientific">Kibdelosporangium aridum</name>
    <dbReference type="NCBI Taxonomy" id="2030"/>
    <lineage>
        <taxon>Bacteria</taxon>
        <taxon>Bacillati</taxon>
        <taxon>Actinomycetota</taxon>
        <taxon>Actinomycetes</taxon>
        <taxon>Pseudonocardiales</taxon>
        <taxon>Pseudonocardiaceae</taxon>
        <taxon>Kibdelosporangium</taxon>
    </lineage>
</organism>
<dbReference type="EMBL" id="QHKI01000086">
    <property type="protein sequence ID" value="RSM65300.1"/>
    <property type="molecule type" value="Genomic_DNA"/>
</dbReference>
<sequence>MVGVRACGGGTSGKLLNDSCGFIVMARSSPTRPSRSPGRSPGGQHGAQDLGAVINCWVKSLCQVAQSRGLGRVINWVGTECRPGSRRNRMPAVLVAEFGRRARG</sequence>
<name>A0A428YCU6_KIBAR</name>
<proteinExistence type="predicted"/>
<feature type="region of interest" description="Disordered" evidence="1">
    <location>
        <begin position="27"/>
        <end position="46"/>
    </location>
</feature>
<protein>
    <submittedName>
        <fullName evidence="2">Uncharacterized protein</fullName>
    </submittedName>
</protein>